<dbReference type="GO" id="GO:0030247">
    <property type="term" value="F:polysaccharide binding"/>
    <property type="evidence" value="ECO:0007669"/>
    <property type="project" value="InterPro"/>
</dbReference>
<dbReference type="InterPro" id="IPR025287">
    <property type="entry name" value="WAK_GUB"/>
</dbReference>
<organism evidence="4 5">
    <name type="scientific">Protea cynaroides</name>
    <dbReference type="NCBI Taxonomy" id="273540"/>
    <lineage>
        <taxon>Eukaryota</taxon>
        <taxon>Viridiplantae</taxon>
        <taxon>Streptophyta</taxon>
        <taxon>Embryophyta</taxon>
        <taxon>Tracheophyta</taxon>
        <taxon>Spermatophyta</taxon>
        <taxon>Magnoliopsida</taxon>
        <taxon>Proteales</taxon>
        <taxon>Proteaceae</taxon>
        <taxon>Protea</taxon>
    </lineage>
</organism>
<dbReference type="OrthoDB" id="4062651at2759"/>
<dbReference type="Pfam" id="PF13947">
    <property type="entry name" value="GUB_WAK_bind"/>
    <property type="match status" value="1"/>
</dbReference>
<dbReference type="EMBL" id="JAMYWD010000005">
    <property type="protein sequence ID" value="KAJ4969794.1"/>
    <property type="molecule type" value="Genomic_DNA"/>
</dbReference>
<keyword evidence="2" id="KW-0732">Signal</keyword>
<evidence type="ECO:0000256" key="2">
    <source>
        <dbReference type="ARBA" id="ARBA00022729"/>
    </source>
</evidence>
<dbReference type="PANTHER" id="PTHR33491">
    <property type="entry name" value="OSJNBA0016N04.9 PROTEIN"/>
    <property type="match status" value="1"/>
</dbReference>
<keyword evidence="5" id="KW-1185">Reference proteome</keyword>
<accession>A0A9Q0QS81</accession>
<name>A0A9Q0QS81_9MAGN</name>
<dbReference type="AlphaFoldDB" id="A0A9Q0QS81"/>
<evidence type="ECO:0000256" key="1">
    <source>
        <dbReference type="ARBA" id="ARBA00004167"/>
    </source>
</evidence>
<comment type="subcellular location">
    <subcellularLocation>
        <location evidence="1">Membrane</location>
        <topology evidence="1">Single-pass membrane protein</topology>
    </subcellularLocation>
</comment>
<dbReference type="GO" id="GO:0016020">
    <property type="term" value="C:membrane"/>
    <property type="evidence" value="ECO:0007669"/>
    <property type="project" value="UniProtKB-SubCell"/>
</dbReference>
<proteinExistence type="predicted"/>
<evidence type="ECO:0000313" key="5">
    <source>
        <dbReference type="Proteomes" id="UP001141806"/>
    </source>
</evidence>
<reference evidence="4" key="1">
    <citation type="journal article" date="2023" name="Plant J.">
        <title>The genome of the king protea, Protea cynaroides.</title>
        <authorList>
            <person name="Chang J."/>
            <person name="Duong T.A."/>
            <person name="Schoeman C."/>
            <person name="Ma X."/>
            <person name="Roodt D."/>
            <person name="Barker N."/>
            <person name="Li Z."/>
            <person name="Van de Peer Y."/>
            <person name="Mizrachi E."/>
        </authorList>
    </citation>
    <scope>NUCLEOTIDE SEQUENCE</scope>
    <source>
        <tissue evidence="4">Young leaves</tissue>
    </source>
</reference>
<sequence>MAKGGCKEICGNISILYPFGIGNGCYFDKRFKILCSESNSIPSVPFLQYPDVEVLEFLPDFSVRVVHILVASTYRHSSNTEFSESIDFPFTFSAIHNNFTAIGCDISAQFTRINGRKNANGCISICATNTLPTMNSSISSCSGDDCYTTSVQAMFSCLI</sequence>
<comment type="caution">
    <text evidence="4">The sequence shown here is derived from an EMBL/GenBank/DDBJ whole genome shotgun (WGS) entry which is preliminary data.</text>
</comment>
<gene>
    <name evidence="4" type="ORF">NE237_002893</name>
</gene>
<protein>
    <recommendedName>
        <fullName evidence="3">Wall-associated receptor kinase galacturonan-binding domain-containing protein</fullName>
    </recommendedName>
</protein>
<evidence type="ECO:0000259" key="3">
    <source>
        <dbReference type="Pfam" id="PF13947"/>
    </source>
</evidence>
<evidence type="ECO:0000313" key="4">
    <source>
        <dbReference type="EMBL" id="KAJ4969794.1"/>
    </source>
</evidence>
<feature type="domain" description="Wall-associated receptor kinase galacturonan-binding" evidence="3">
    <location>
        <begin position="6"/>
        <end position="57"/>
    </location>
</feature>
<dbReference type="Proteomes" id="UP001141806">
    <property type="component" value="Unassembled WGS sequence"/>
</dbReference>